<keyword evidence="2" id="KW-1185">Reference proteome</keyword>
<gene>
    <name evidence="1" type="ORF">GCM10009115_19180</name>
</gene>
<accession>A0ABP3XJ32</accession>
<evidence type="ECO:0000313" key="2">
    <source>
        <dbReference type="Proteomes" id="UP001500738"/>
    </source>
</evidence>
<dbReference type="Proteomes" id="UP001500738">
    <property type="component" value="Unassembled WGS sequence"/>
</dbReference>
<comment type="caution">
    <text evidence="1">The sequence shown here is derived from an EMBL/GenBank/DDBJ whole genome shotgun (WGS) entry which is preliminary data.</text>
</comment>
<organism evidence="1 2">
    <name type="scientific">Sphingopyxis soli</name>
    <dbReference type="NCBI Taxonomy" id="592051"/>
    <lineage>
        <taxon>Bacteria</taxon>
        <taxon>Pseudomonadati</taxon>
        <taxon>Pseudomonadota</taxon>
        <taxon>Alphaproteobacteria</taxon>
        <taxon>Sphingomonadales</taxon>
        <taxon>Sphingomonadaceae</taxon>
        <taxon>Sphingopyxis</taxon>
    </lineage>
</organism>
<evidence type="ECO:0000313" key="1">
    <source>
        <dbReference type="EMBL" id="GAA0864481.1"/>
    </source>
</evidence>
<proteinExistence type="predicted"/>
<reference evidence="2" key="1">
    <citation type="journal article" date="2019" name="Int. J. Syst. Evol. Microbiol.">
        <title>The Global Catalogue of Microorganisms (GCM) 10K type strain sequencing project: providing services to taxonomists for standard genome sequencing and annotation.</title>
        <authorList>
            <consortium name="The Broad Institute Genomics Platform"/>
            <consortium name="The Broad Institute Genome Sequencing Center for Infectious Disease"/>
            <person name="Wu L."/>
            <person name="Ma J."/>
        </authorList>
    </citation>
    <scope>NUCLEOTIDE SEQUENCE [LARGE SCALE GENOMIC DNA]</scope>
    <source>
        <strain evidence="2">JCM 15910</strain>
    </source>
</reference>
<name>A0ABP3XJ32_9SPHN</name>
<dbReference type="EMBL" id="BAAAFE010000007">
    <property type="protein sequence ID" value="GAA0864481.1"/>
    <property type="molecule type" value="Genomic_DNA"/>
</dbReference>
<protein>
    <submittedName>
        <fullName evidence="1">Uncharacterized protein</fullName>
    </submittedName>
</protein>
<sequence length="122" mass="14095">MIIVSENLRDLRSEIIYLNLNSGGQSYPTEFQTYDEGWESLNQSLAHLRGKLGEARYAQLVEMATQAKVHYDEGYAINDRTAEVIPGFDHIKLGSRLMQDMEQVVKGKPPFAYPEELYRWPR</sequence>
<dbReference type="RefSeq" id="WP_215354521.1">
    <property type="nucleotide sequence ID" value="NZ_BAAAFE010000007.1"/>
</dbReference>